<dbReference type="GO" id="GO:0006935">
    <property type="term" value="P:chemotaxis"/>
    <property type="evidence" value="ECO:0007669"/>
    <property type="project" value="UniProtKB-KW"/>
</dbReference>
<dbReference type="Pfam" id="PF02743">
    <property type="entry name" value="dCache_1"/>
    <property type="match status" value="1"/>
</dbReference>
<accession>A0A1L5F531</accession>
<evidence type="ECO:0000256" key="4">
    <source>
        <dbReference type="ARBA" id="ARBA00022692"/>
    </source>
</evidence>
<dbReference type="Gene3D" id="1.10.287.950">
    <property type="entry name" value="Methyl-accepting chemotaxis protein"/>
    <property type="match status" value="1"/>
</dbReference>
<dbReference type="InterPro" id="IPR004089">
    <property type="entry name" value="MCPsignal_dom"/>
</dbReference>
<dbReference type="GO" id="GO:0007165">
    <property type="term" value="P:signal transduction"/>
    <property type="evidence" value="ECO:0007669"/>
    <property type="project" value="UniProtKB-KW"/>
</dbReference>
<feature type="transmembrane region" description="Helical" evidence="9">
    <location>
        <begin position="7"/>
        <end position="30"/>
    </location>
</feature>
<reference evidence="11 12" key="1">
    <citation type="submission" date="2016-12" db="EMBL/GenBank/DDBJ databases">
        <title>Complete genome sequence of Clostridium kluyveri JZZ isolated from the pit mud of a Chinese flavor liquor-making factory.</title>
        <authorList>
            <person name="Wang Y."/>
        </authorList>
    </citation>
    <scope>NUCLEOTIDE SEQUENCE [LARGE SCALE GENOMIC DNA]</scope>
    <source>
        <strain evidence="11 12">JZZ</strain>
    </source>
</reference>
<evidence type="ECO:0000256" key="1">
    <source>
        <dbReference type="ARBA" id="ARBA00004651"/>
    </source>
</evidence>
<evidence type="ECO:0000256" key="3">
    <source>
        <dbReference type="ARBA" id="ARBA00022500"/>
    </source>
</evidence>
<dbReference type="InterPro" id="IPR033479">
    <property type="entry name" value="dCache_1"/>
</dbReference>
<evidence type="ECO:0000313" key="11">
    <source>
        <dbReference type="EMBL" id="APM38119.1"/>
    </source>
</evidence>
<dbReference type="PANTHER" id="PTHR32089">
    <property type="entry name" value="METHYL-ACCEPTING CHEMOTAXIS PROTEIN MCPB"/>
    <property type="match status" value="1"/>
</dbReference>
<evidence type="ECO:0000259" key="10">
    <source>
        <dbReference type="PROSITE" id="PS50111"/>
    </source>
</evidence>
<dbReference type="SUPFAM" id="SSF103190">
    <property type="entry name" value="Sensory domain-like"/>
    <property type="match status" value="1"/>
</dbReference>
<protein>
    <submittedName>
        <fullName evidence="11">Chemotaxis protein</fullName>
    </submittedName>
</protein>
<evidence type="ECO:0000256" key="9">
    <source>
        <dbReference type="SAM" id="Phobius"/>
    </source>
</evidence>
<comment type="subcellular location">
    <subcellularLocation>
        <location evidence="1">Cell membrane</location>
        <topology evidence="1">Multi-pass membrane protein</topology>
    </subcellularLocation>
</comment>
<feature type="domain" description="Methyl-accepting transducer" evidence="10">
    <location>
        <begin position="382"/>
        <end position="639"/>
    </location>
</feature>
<keyword evidence="7 8" id="KW-0807">Transducer</keyword>
<dbReference type="PANTHER" id="PTHR32089:SF112">
    <property type="entry name" value="LYSOZYME-LIKE PROTEIN-RELATED"/>
    <property type="match status" value="1"/>
</dbReference>
<dbReference type="Proteomes" id="UP000184604">
    <property type="component" value="Chromosome"/>
</dbReference>
<evidence type="ECO:0000256" key="8">
    <source>
        <dbReference type="PROSITE-ProRule" id="PRU00284"/>
    </source>
</evidence>
<gene>
    <name evidence="11" type="ORF">BS101_04890</name>
</gene>
<dbReference type="GO" id="GO:0005886">
    <property type="term" value="C:plasma membrane"/>
    <property type="evidence" value="ECO:0007669"/>
    <property type="project" value="UniProtKB-SubCell"/>
</dbReference>
<feature type="transmembrane region" description="Helical" evidence="9">
    <location>
        <begin position="283"/>
        <end position="304"/>
    </location>
</feature>
<keyword evidence="3" id="KW-0145">Chemotaxis</keyword>
<dbReference type="CDD" id="cd12913">
    <property type="entry name" value="PDC1_MCP_like"/>
    <property type="match status" value="1"/>
</dbReference>
<dbReference type="RefSeq" id="WP_073537808.1">
    <property type="nucleotide sequence ID" value="NZ_CP018335.1"/>
</dbReference>
<dbReference type="PROSITE" id="PS50111">
    <property type="entry name" value="CHEMOTAXIS_TRANSDUC_2"/>
    <property type="match status" value="1"/>
</dbReference>
<dbReference type="CDD" id="cd12912">
    <property type="entry name" value="PDC2_MCP_like"/>
    <property type="match status" value="1"/>
</dbReference>
<keyword evidence="2" id="KW-1003">Cell membrane</keyword>
<evidence type="ECO:0000256" key="7">
    <source>
        <dbReference type="ARBA" id="ARBA00023224"/>
    </source>
</evidence>
<keyword evidence="4 9" id="KW-0812">Transmembrane</keyword>
<proteinExistence type="predicted"/>
<organism evidence="11 12">
    <name type="scientific">Clostridium kluyveri</name>
    <dbReference type="NCBI Taxonomy" id="1534"/>
    <lineage>
        <taxon>Bacteria</taxon>
        <taxon>Bacillati</taxon>
        <taxon>Bacillota</taxon>
        <taxon>Clostridia</taxon>
        <taxon>Eubacteriales</taxon>
        <taxon>Clostridiaceae</taxon>
        <taxon>Clostridium</taxon>
    </lineage>
</organism>
<sequence>MKSLKSKFAAAICGTCIIVLFFSIIISYAISYNALNKQITDKTLITSQKYSEIINSWLSVQGKFLEDIADDLETNPDFNKEDVISYMTHKAKTNSYVTDVYIGFSSKDFWDGSGWIPPEGYDCTVRDWYKKTIKNNKLTYSAPYLDAITKKMIITIGKPLSRDGQVVGVVGTDIYIDTVTKIIEKAKPVNNSYAYLFDDENNIIVHPNKSFKPTEKELKNINKVMEGSYKQILNNSKGSTGIILTDYDKAKRYFASAEVSSSKWTVGFAIPTIEFKKPLNNLIYAYIAIALIFVIISIIFSLAFGNKITKPLIELSKIVNKTKDLDLSPSGIDYNYVLKYKDEVGTIGISIRKLREQLKNIIISLKNNSDEVHSQSENVSSSINKTFKTIKEITNSMEAVAKGSTDQAQEVSLGLEKLNVLSNKIDKVTKNSAEVIEYSKTTEKINKDVSSAVRELYSKLNERSNAARKVSENISILSDKSDSIGNIVQTIESIAKQTNLLALNAAIEAASAGASGKGFAVVAEEIRKLAEQTSNSTQEISDMVNEIQIQINNTKANMDKTQEMGKTANTSMVQSEKHFETMNTSINNMISIITELNSEITEINKDKNSVITSIENISAISQESAAASEEVSASIKEQEISFEVINTSTQKLKSIVTELNELVHRFKIS</sequence>
<dbReference type="OrthoDB" id="9814363at2"/>
<dbReference type="EMBL" id="CP018335">
    <property type="protein sequence ID" value="APM38119.1"/>
    <property type="molecule type" value="Genomic_DNA"/>
</dbReference>
<dbReference type="Pfam" id="PF00015">
    <property type="entry name" value="MCPsignal"/>
    <property type="match status" value="1"/>
</dbReference>
<dbReference type="InterPro" id="IPR029151">
    <property type="entry name" value="Sensor-like_sf"/>
</dbReference>
<name>A0A1L5F531_CLOKL</name>
<dbReference type="SMART" id="SM00283">
    <property type="entry name" value="MA"/>
    <property type="match status" value="1"/>
</dbReference>
<dbReference type="Gene3D" id="3.30.450.20">
    <property type="entry name" value="PAS domain"/>
    <property type="match status" value="2"/>
</dbReference>
<evidence type="ECO:0000256" key="2">
    <source>
        <dbReference type="ARBA" id="ARBA00022475"/>
    </source>
</evidence>
<dbReference type="SUPFAM" id="SSF58104">
    <property type="entry name" value="Methyl-accepting chemotaxis protein (MCP) signaling domain"/>
    <property type="match status" value="1"/>
</dbReference>
<keyword evidence="5 9" id="KW-1133">Transmembrane helix</keyword>
<evidence type="ECO:0000313" key="12">
    <source>
        <dbReference type="Proteomes" id="UP000184604"/>
    </source>
</evidence>
<dbReference type="AlphaFoldDB" id="A0A1L5F531"/>
<evidence type="ECO:0000256" key="6">
    <source>
        <dbReference type="ARBA" id="ARBA00023136"/>
    </source>
</evidence>
<keyword evidence="6 9" id="KW-0472">Membrane</keyword>
<evidence type="ECO:0000256" key="5">
    <source>
        <dbReference type="ARBA" id="ARBA00022989"/>
    </source>
</evidence>